<dbReference type="InterPro" id="IPR003251">
    <property type="entry name" value="Rr_diiron-bd_dom"/>
</dbReference>
<protein>
    <recommendedName>
        <fullName evidence="1">Rubrerythrin diiron-binding domain-containing protein</fullName>
    </recommendedName>
</protein>
<dbReference type="GO" id="GO:0046872">
    <property type="term" value="F:metal ion binding"/>
    <property type="evidence" value="ECO:0007669"/>
    <property type="project" value="InterPro"/>
</dbReference>
<name>A0A7C6E9G0_UNCW3</name>
<dbReference type="CDD" id="cd01045">
    <property type="entry name" value="Ferritin_like_AB"/>
    <property type="match status" value="1"/>
</dbReference>
<dbReference type="EMBL" id="DTLI01000025">
    <property type="protein sequence ID" value="HHS51454.1"/>
    <property type="molecule type" value="Genomic_DNA"/>
</dbReference>
<dbReference type="InterPro" id="IPR009078">
    <property type="entry name" value="Ferritin-like_SF"/>
</dbReference>
<dbReference type="Gene3D" id="1.20.1260.10">
    <property type="match status" value="1"/>
</dbReference>
<organism evidence="2">
    <name type="scientific">candidate division WOR-3 bacterium</name>
    <dbReference type="NCBI Taxonomy" id="2052148"/>
    <lineage>
        <taxon>Bacteria</taxon>
        <taxon>Bacteria division WOR-3</taxon>
    </lineage>
</organism>
<dbReference type="Pfam" id="PF02915">
    <property type="entry name" value="Rubrerythrin"/>
    <property type="match status" value="1"/>
</dbReference>
<sequence length="163" mass="18799">MPIFYSAVEVIEMAVQTEKAGKGFYEGVAKKTNNNQLKELFDFLAQEETKHQAIFSELYKTIKESPQTMPYNWEELKLYLAAITESRFFLGKDKAINLVKEAKTPQKAIEQALDFERDTMLFYNEITTIVAEKDRPVVTKIIEQEKSHIRKLQALKSTLSGLK</sequence>
<dbReference type="SUPFAM" id="SSF47240">
    <property type="entry name" value="Ferritin-like"/>
    <property type="match status" value="1"/>
</dbReference>
<dbReference type="InterPro" id="IPR012347">
    <property type="entry name" value="Ferritin-like"/>
</dbReference>
<dbReference type="GO" id="GO:0016491">
    <property type="term" value="F:oxidoreductase activity"/>
    <property type="evidence" value="ECO:0007669"/>
    <property type="project" value="InterPro"/>
</dbReference>
<dbReference type="PANTHER" id="PTHR33531">
    <property type="entry name" value="RUBRERYTHRIN SUBFAMILY"/>
    <property type="match status" value="1"/>
</dbReference>
<proteinExistence type="predicted"/>
<evidence type="ECO:0000259" key="1">
    <source>
        <dbReference type="Pfam" id="PF02915"/>
    </source>
</evidence>
<feature type="domain" description="Rubrerythrin diiron-binding" evidence="1">
    <location>
        <begin position="9"/>
        <end position="155"/>
    </location>
</feature>
<reference evidence="2" key="1">
    <citation type="journal article" date="2020" name="mSystems">
        <title>Genome- and Community-Level Interaction Insights into Carbon Utilization and Element Cycling Functions of Hydrothermarchaeota in Hydrothermal Sediment.</title>
        <authorList>
            <person name="Zhou Z."/>
            <person name="Liu Y."/>
            <person name="Xu W."/>
            <person name="Pan J."/>
            <person name="Luo Z.H."/>
            <person name="Li M."/>
        </authorList>
    </citation>
    <scope>NUCLEOTIDE SEQUENCE [LARGE SCALE GENOMIC DNA]</scope>
    <source>
        <strain evidence="2">SpSt-876</strain>
    </source>
</reference>
<comment type="caution">
    <text evidence="2">The sequence shown here is derived from an EMBL/GenBank/DDBJ whole genome shotgun (WGS) entry which is preliminary data.</text>
</comment>
<gene>
    <name evidence="2" type="ORF">ENW73_01110</name>
</gene>
<accession>A0A7C6E9G0</accession>
<evidence type="ECO:0000313" key="2">
    <source>
        <dbReference type="EMBL" id="HHS51454.1"/>
    </source>
</evidence>
<dbReference type="PANTHER" id="PTHR33531:SF7">
    <property type="entry name" value="HYPOTHETICAL MEMBRANE PROTEIN, CONSERVED"/>
    <property type="match status" value="1"/>
</dbReference>
<dbReference type="AlphaFoldDB" id="A0A7C6E9G0"/>